<dbReference type="STRING" id="7244.B4LSQ0"/>
<keyword evidence="3" id="KW-1185">Reference proteome</keyword>
<gene>
    <name evidence="2" type="primary">Dvir\GJ16624</name>
    <name evidence="2" type="ORF">Dvir_GJ16624</name>
</gene>
<reference evidence="2 3" key="1">
    <citation type="journal article" date="2007" name="Nature">
        <title>Evolution of genes and genomes on the Drosophila phylogeny.</title>
        <authorList>
            <consortium name="Drosophila 12 Genomes Consortium"/>
            <person name="Clark A.G."/>
            <person name="Eisen M.B."/>
            <person name="Smith D.R."/>
            <person name="Bergman C.M."/>
            <person name="Oliver B."/>
            <person name="Markow T.A."/>
            <person name="Kaufman T.C."/>
            <person name="Kellis M."/>
            <person name="Gelbart W."/>
            <person name="Iyer V.N."/>
            <person name="Pollard D.A."/>
            <person name="Sackton T.B."/>
            <person name="Larracuente A.M."/>
            <person name="Singh N.D."/>
            <person name="Abad J.P."/>
            <person name="Abt D.N."/>
            <person name="Adryan B."/>
            <person name="Aguade M."/>
            <person name="Akashi H."/>
            <person name="Anderson W.W."/>
            <person name="Aquadro C.F."/>
            <person name="Ardell D.H."/>
            <person name="Arguello R."/>
            <person name="Artieri C.G."/>
            <person name="Barbash D.A."/>
            <person name="Barker D."/>
            <person name="Barsanti P."/>
            <person name="Batterham P."/>
            <person name="Batzoglou S."/>
            <person name="Begun D."/>
            <person name="Bhutkar A."/>
            <person name="Blanco E."/>
            <person name="Bosak S.A."/>
            <person name="Bradley R.K."/>
            <person name="Brand A.D."/>
            <person name="Brent M.R."/>
            <person name="Brooks A.N."/>
            <person name="Brown R.H."/>
            <person name="Butlin R.K."/>
            <person name="Caggese C."/>
            <person name="Calvi B.R."/>
            <person name="Bernardo de Carvalho A."/>
            <person name="Caspi A."/>
            <person name="Castrezana S."/>
            <person name="Celniker S.E."/>
            <person name="Chang J.L."/>
            <person name="Chapple C."/>
            <person name="Chatterji S."/>
            <person name="Chinwalla A."/>
            <person name="Civetta A."/>
            <person name="Clifton S.W."/>
            <person name="Comeron J.M."/>
            <person name="Costello J.C."/>
            <person name="Coyne J.A."/>
            <person name="Daub J."/>
            <person name="David R.G."/>
            <person name="Delcher A.L."/>
            <person name="Delehaunty K."/>
            <person name="Do C.B."/>
            <person name="Ebling H."/>
            <person name="Edwards K."/>
            <person name="Eickbush T."/>
            <person name="Evans J.D."/>
            <person name="Filipski A."/>
            <person name="Findeiss S."/>
            <person name="Freyhult E."/>
            <person name="Fulton L."/>
            <person name="Fulton R."/>
            <person name="Garcia A.C."/>
            <person name="Gardiner A."/>
            <person name="Garfield D.A."/>
            <person name="Garvin B.E."/>
            <person name="Gibson G."/>
            <person name="Gilbert D."/>
            <person name="Gnerre S."/>
            <person name="Godfrey J."/>
            <person name="Good R."/>
            <person name="Gotea V."/>
            <person name="Gravely B."/>
            <person name="Greenberg A.J."/>
            <person name="Griffiths-Jones S."/>
            <person name="Gross S."/>
            <person name="Guigo R."/>
            <person name="Gustafson E.A."/>
            <person name="Haerty W."/>
            <person name="Hahn M.W."/>
            <person name="Halligan D.L."/>
            <person name="Halpern A.L."/>
            <person name="Halter G.M."/>
            <person name="Han M.V."/>
            <person name="Heger A."/>
            <person name="Hillier L."/>
            <person name="Hinrichs A.S."/>
            <person name="Holmes I."/>
            <person name="Hoskins R.A."/>
            <person name="Hubisz M.J."/>
            <person name="Hultmark D."/>
            <person name="Huntley M.A."/>
            <person name="Jaffe D.B."/>
            <person name="Jagadeeshan S."/>
            <person name="Jeck W.R."/>
            <person name="Johnson J."/>
            <person name="Jones C.D."/>
            <person name="Jordan W.C."/>
            <person name="Karpen G.H."/>
            <person name="Kataoka E."/>
            <person name="Keightley P.D."/>
            <person name="Kheradpour P."/>
            <person name="Kirkness E.F."/>
            <person name="Koerich L.B."/>
            <person name="Kristiansen K."/>
            <person name="Kudrna D."/>
            <person name="Kulathinal R.J."/>
            <person name="Kumar S."/>
            <person name="Kwok R."/>
            <person name="Lander E."/>
            <person name="Langley C.H."/>
            <person name="Lapoint R."/>
            <person name="Lazzaro B.P."/>
            <person name="Lee S.J."/>
            <person name="Levesque L."/>
            <person name="Li R."/>
            <person name="Lin C.F."/>
            <person name="Lin M.F."/>
            <person name="Lindblad-Toh K."/>
            <person name="Llopart A."/>
            <person name="Long M."/>
            <person name="Low L."/>
            <person name="Lozovsky E."/>
            <person name="Lu J."/>
            <person name="Luo M."/>
            <person name="Machado C.A."/>
            <person name="Makalowski W."/>
            <person name="Marzo M."/>
            <person name="Matsuda M."/>
            <person name="Matzkin L."/>
            <person name="McAllister B."/>
            <person name="McBride C.S."/>
            <person name="McKernan B."/>
            <person name="McKernan K."/>
            <person name="Mendez-Lago M."/>
            <person name="Minx P."/>
            <person name="Mollenhauer M.U."/>
            <person name="Montooth K."/>
            <person name="Mount S.M."/>
            <person name="Mu X."/>
            <person name="Myers E."/>
            <person name="Negre B."/>
            <person name="Newfeld S."/>
            <person name="Nielsen R."/>
            <person name="Noor M.A."/>
            <person name="O'Grady P."/>
            <person name="Pachter L."/>
            <person name="Papaceit M."/>
            <person name="Parisi M.J."/>
            <person name="Parisi M."/>
            <person name="Parts L."/>
            <person name="Pedersen J.S."/>
            <person name="Pesole G."/>
            <person name="Phillippy A.M."/>
            <person name="Ponting C.P."/>
            <person name="Pop M."/>
            <person name="Porcelli D."/>
            <person name="Powell J.R."/>
            <person name="Prohaska S."/>
            <person name="Pruitt K."/>
            <person name="Puig M."/>
            <person name="Quesneville H."/>
            <person name="Ram K.R."/>
            <person name="Rand D."/>
            <person name="Rasmussen M.D."/>
            <person name="Reed L.K."/>
            <person name="Reenan R."/>
            <person name="Reily A."/>
            <person name="Remington K.A."/>
            <person name="Rieger T.T."/>
            <person name="Ritchie M.G."/>
            <person name="Robin C."/>
            <person name="Rogers Y.H."/>
            <person name="Rohde C."/>
            <person name="Rozas J."/>
            <person name="Rubenfield M.J."/>
            <person name="Ruiz A."/>
            <person name="Russo S."/>
            <person name="Salzberg S.L."/>
            <person name="Sanchez-Gracia A."/>
            <person name="Saranga D.J."/>
            <person name="Sato H."/>
            <person name="Schaeffer S.W."/>
            <person name="Schatz M.C."/>
            <person name="Schlenke T."/>
            <person name="Schwartz R."/>
            <person name="Segarra C."/>
            <person name="Singh R.S."/>
            <person name="Sirot L."/>
            <person name="Sirota M."/>
            <person name="Sisneros N.B."/>
            <person name="Smith C.D."/>
            <person name="Smith T.F."/>
            <person name="Spieth J."/>
            <person name="Stage D.E."/>
            <person name="Stark A."/>
            <person name="Stephan W."/>
            <person name="Strausberg R.L."/>
            <person name="Strempel S."/>
            <person name="Sturgill D."/>
            <person name="Sutton G."/>
            <person name="Sutton G.G."/>
            <person name="Tao W."/>
            <person name="Teichmann S."/>
            <person name="Tobari Y.N."/>
            <person name="Tomimura Y."/>
            <person name="Tsolas J.M."/>
            <person name="Valente V.L."/>
            <person name="Venter E."/>
            <person name="Venter J.C."/>
            <person name="Vicario S."/>
            <person name="Vieira F.G."/>
            <person name="Vilella A.J."/>
            <person name="Villasante A."/>
            <person name="Walenz B."/>
            <person name="Wang J."/>
            <person name="Wasserman M."/>
            <person name="Watts T."/>
            <person name="Wilson D."/>
            <person name="Wilson R.K."/>
            <person name="Wing R.A."/>
            <person name="Wolfner M.F."/>
            <person name="Wong A."/>
            <person name="Wong G.K."/>
            <person name="Wu C.I."/>
            <person name="Wu G."/>
            <person name="Yamamoto D."/>
            <person name="Yang H.P."/>
            <person name="Yang S.P."/>
            <person name="Yorke J.A."/>
            <person name="Yoshida K."/>
            <person name="Zdobnov E."/>
            <person name="Zhang P."/>
            <person name="Zhang Y."/>
            <person name="Zimin A.V."/>
            <person name="Baldwin J."/>
            <person name="Abdouelleil A."/>
            <person name="Abdulkadir J."/>
            <person name="Abebe A."/>
            <person name="Abera B."/>
            <person name="Abreu J."/>
            <person name="Acer S.C."/>
            <person name="Aftuck L."/>
            <person name="Alexander A."/>
            <person name="An P."/>
            <person name="Anderson E."/>
            <person name="Anderson S."/>
            <person name="Arachi H."/>
            <person name="Azer M."/>
            <person name="Bachantsang P."/>
            <person name="Barry A."/>
            <person name="Bayul T."/>
            <person name="Berlin A."/>
            <person name="Bessette D."/>
            <person name="Bloom T."/>
            <person name="Blye J."/>
            <person name="Boguslavskiy L."/>
            <person name="Bonnet C."/>
            <person name="Boukhgalter B."/>
            <person name="Bourzgui I."/>
            <person name="Brown A."/>
            <person name="Cahill P."/>
            <person name="Channer S."/>
            <person name="Cheshatsang Y."/>
            <person name="Chuda L."/>
            <person name="Citroen M."/>
            <person name="Collymore A."/>
            <person name="Cooke P."/>
            <person name="Costello M."/>
            <person name="D'Aco K."/>
            <person name="Daza R."/>
            <person name="De Haan G."/>
            <person name="DeGray S."/>
            <person name="DeMaso C."/>
            <person name="Dhargay N."/>
            <person name="Dooley K."/>
            <person name="Dooley E."/>
            <person name="Doricent M."/>
            <person name="Dorje P."/>
            <person name="Dorjee K."/>
            <person name="Dupes A."/>
            <person name="Elong R."/>
            <person name="Falk J."/>
            <person name="Farina A."/>
            <person name="Faro S."/>
            <person name="Ferguson D."/>
            <person name="Fisher S."/>
            <person name="Foley C.D."/>
            <person name="Franke A."/>
            <person name="Friedrich D."/>
            <person name="Gadbois L."/>
            <person name="Gearin G."/>
            <person name="Gearin C.R."/>
            <person name="Giannoukos G."/>
            <person name="Goode T."/>
            <person name="Graham J."/>
            <person name="Grandbois E."/>
            <person name="Grewal S."/>
            <person name="Gyaltsen K."/>
            <person name="Hafez N."/>
            <person name="Hagos B."/>
            <person name="Hall J."/>
            <person name="Henson C."/>
            <person name="Hollinger A."/>
            <person name="Honan T."/>
            <person name="Huard M.D."/>
            <person name="Hughes L."/>
            <person name="Hurhula B."/>
            <person name="Husby M.E."/>
            <person name="Kamat A."/>
            <person name="Kanga B."/>
            <person name="Kashin S."/>
            <person name="Khazanovich D."/>
            <person name="Kisner P."/>
            <person name="Lance K."/>
            <person name="Lara M."/>
            <person name="Lee W."/>
            <person name="Lennon N."/>
            <person name="Letendre F."/>
            <person name="LeVine R."/>
            <person name="Lipovsky A."/>
            <person name="Liu X."/>
            <person name="Liu J."/>
            <person name="Liu S."/>
            <person name="Lokyitsang T."/>
            <person name="Lokyitsang Y."/>
            <person name="Lubonja R."/>
            <person name="Lui A."/>
            <person name="MacDonald P."/>
            <person name="Magnisalis V."/>
            <person name="Maru K."/>
            <person name="Matthews C."/>
            <person name="McCusker W."/>
            <person name="McDonough S."/>
            <person name="Mehta T."/>
            <person name="Meldrim J."/>
            <person name="Meneus L."/>
            <person name="Mihai O."/>
            <person name="Mihalev A."/>
            <person name="Mihova T."/>
            <person name="Mittelman R."/>
            <person name="Mlenga V."/>
            <person name="Montmayeur A."/>
            <person name="Mulrain L."/>
            <person name="Navidi A."/>
            <person name="Naylor J."/>
            <person name="Negash T."/>
            <person name="Nguyen T."/>
            <person name="Nguyen N."/>
            <person name="Nicol R."/>
            <person name="Norbu C."/>
            <person name="Norbu N."/>
            <person name="Novod N."/>
            <person name="O'Neill B."/>
            <person name="Osman S."/>
            <person name="Markiewicz E."/>
            <person name="Oyono O.L."/>
            <person name="Patti C."/>
            <person name="Phunkhang P."/>
            <person name="Pierre F."/>
            <person name="Priest M."/>
            <person name="Raghuraman S."/>
            <person name="Rege F."/>
            <person name="Reyes R."/>
            <person name="Rise C."/>
            <person name="Rogov P."/>
            <person name="Ross K."/>
            <person name="Ryan E."/>
            <person name="Settipalli S."/>
            <person name="Shea T."/>
            <person name="Sherpa N."/>
            <person name="Shi L."/>
            <person name="Shih D."/>
            <person name="Sparrow T."/>
            <person name="Spaulding J."/>
            <person name="Stalker J."/>
            <person name="Stange-Thomann N."/>
            <person name="Stavropoulos S."/>
            <person name="Stone C."/>
            <person name="Strader C."/>
            <person name="Tesfaye S."/>
            <person name="Thomson T."/>
            <person name="Thoulutsang Y."/>
            <person name="Thoulutsang D."/>
            <person name="Topham K."/>
            <person name="Topping I."/>
            <person name="Tsamla T."/>
            <person name="Vassiliev H."/>
            <person name="Vo A."/>
            <person name="Wangchuk T."/>
            <person name="Wangdi T."/>
            <person name="Weiand M."/>
            <person name="Wilkinson J."/>
            <person name="Wilson A."/>
            <person name="Yadav S."/>
            <person name="Young G."/>
            <person name="Yu Q."/>
            <person name="Zembek L."/>
            <person name="Zhong D."/>
            <person name="Zimmer A."/>
            <person name="Zwirko Z."/>
            <person name="Jaffe D.B."/>
            <person name="Alvarez P."/>
            <person name="Brockman W."/>
            <person name="Butler J."/>
            <person name="Chin C."/>
            <person name="Gnerre S."/>
            <person name="Grabherr M."/>
            <person name="Kleber M."/>
            <person name="Mauceli E."/>
            <person name="MacCallum I."/>
        </authorList>
    </citation>
    <scope>NUCLEOTIDE SEQUENCE [LARGE SCALE GENOMIC DNA]</scope>
    <source>
        <strain evidence="3">Tucson 15010-1051.87</strain>
    </source>
</reference>
<evidence type="ECO:0000256" key="1">
    <source>
        <dbReference type="SAM" id="MobiDB-lite"/>
    </source>
</evidence>
<dbReference type="InParanoid" id="B4LSQ0"/>
<feature type="region of interest" description="Disordered" evidence="1">
    <location>
        <begin position="89"/>
        <end position="371"/>
    </location>
</feature>
<protein>
    <submittedName>
        <fullName evidence="2">Uncharacterized protein</fullName>
    </submittedName>
</protein>
<sequence length="446" mass="48448">MFVDDEGELFNPFSIGPAGSGERYEYKMPSSPTYPPPVFATWPPPKVPTNRSVSQCTFVKQAAAAMHNEQSQRGEVAISKAINEEMAASKQLAADERRIDAGGQSKTSLSNTDPKGKSVTTLMPVRERRASSPSSSMSRLSIALRATSKKSLNSQQSTAKSHVSQTPAKTASKMSANSYDSNKTLVPNTELKQLKGSLNITASKGSNAKDSDNVSRSSRRADAGGHAKDAISRVSIKSQAEKLQADKISLRSKASKAHADNVSRVTDQFKGSDYRADTVSRASVLSKTNDQRADNISRVSVKSKTSEHPSKAGDHRADNISRISVKSKASGHQADTVSHHSTAAHAGDYVSQSDGNKVEDKSQPKTATEPSLTEVAETVKKELEQSMATSKTLAKKAAELSERLKAGNQFKHNRFHSLIRMYTNTEPLKRCREDRMSFWFKDAVLS</sequence>
<dbReference type="HOGENOM" id="CLU_493704_0_0_1"/>
<dbReference type="AlphaFoldDB" id="B4LSQ0"/>
<dbReference type="eggNOG" id="ENOG502TBS0">
    <property type="taxonomic scope" value="Eukaryota"/>
</dbReference>
<accession>B4LSQ0</accession>
<feature type="compositionally biased region" description="Basic and acidic residues" evidence="1">
    <location>
        <begin position="304"/>
        <end position="319"/>
    </location>
</feature>
<dbReference type="EMBL" id="CH940649">
    <property type="protein sequence ID" value="EDW63789.1"/>
    <property type="molecule type" value="Genomic_DNA"/>
</dbReference>
<dbReference type="Proteomes" id="UP000008792">
    <property type="component" value="Unassembled WGS sequence"/>
</dbReference>
<feature type="compositionally biased region" description="Basic and acidic residues" evidence="1">
    <location>
        <begin position="207"/>
        <end position="231"/>
    </location>
</feature>
<dbReference type="OrthoDB" id="7883851at2759"/>
<feature type="compositionally biased region" description="Basic and acidic residues" evidence="1">
    <location>
        <begin position="239"/>
        <end position="249"/>
    </location>
</feature>
<dbReference type="OMA" id="RMSFWFQ"/>
<name>B4LSQ0_DROVI</name>
<feature type="compositionally biased region" description="Polar residues" evidence="1">
    <location>
        <begin position="149"/>
        <end position="206"/>
    </location>
</feature>
<feature type="compositionally biased region" description="Low complexity" evidence="1">
    <location>
        <begin position="131"/>
        <end position="146"/>
    </location>
</feature>
<proteinExistence type="predicted"/>
<organism evidence="2 3">
    <name type="scientific">Drosophila virilis</name>
    <name type="common">Fruit fly</name>
    <dbReference type="NCBI Taxonomy" id="7244"/>
    <lineage>
        <taxon>Eukaryota</taxon>
        <taxon>Metazoa</taxon>
        <taxon>Ecdysozoa</taxon>
        <taxon>Arthropoda</taxon>
        <taxon>Hexapoda</taxon>
        <taxon>Insecta</taxon>
        <taxon>Pterygota</taxon>
        <taxon>Neoptera</taxon>
        <taxon>Endopterygota</taxon>
        <taxon>Diptera</taxon>
        <taxon>Brachycera</taxon>
        <taxon>Muscomorpha</taxon>
        <taxon>Ephydroidea</taxon>
        <taxon>Drosophilidae</taxon>
        <taxon>Drosophila</taxon>
    </lineage>
</organism>
<dbReference type="PhylomeDB" id="B4LSQ0"/>
<evidence type="ECO:0000313" key="2">
    <source>
        <dbReference type="EMBL" id="EDW63789.1"/>
    </source>
</evidence>
<evidence type="ECO:0000313" key="3">
    <source>
        <dbReference type="Proteomes" id="UP000008792"/>
    </source>
</evidence>
<feature type="compositionally biased region" description="Polar residues" evidence="1">
    <location>
        <begin position="104"/>
        <end position="121"/>
    </location>
</feature>